<evidence type="ECO:0000256" key="1">
    <source>
        <dbReference type="SAM" id="MobiDB-lite"/>
    </source>
</evidence>
<keyword evidence="3" id="KW-1185">Reference proteome</keyword>
<evidence type="ECO:0008006" key="4">
    <source>
        <dbReference type="Google" id="ProtNLM"/>
    </source>
</evidence>
<feature type="compositionally biased region" description="Basic and acidic residues" evidence="1">
    <location>
        <begin position="20"/>
        <end position="30"/>
    </location>
</feature>
<sequence length="91" mass="10336">MTPADDRARRAARRAAIKQHHPDRGGRAEDLDAALRALERTTGSQDVSGVTPIQRRDRSESPVTRMLRAAVARARRRLPRWVPGSRRYIQL</sequence>
<dbReference type="Proteomes" id="UP001515100">
    <property type="component" value="Unassembled WGS sequence"/>
</dbReference>
<reference evidence="2" key="1">
    <citation type="submission" date="2019-09" db="EMBL/GenBank/DDBJ databases">
        <authorList>
            <person name="Li J."/>
        </authorList>
    </citation>
    <scope>NUCLEOTIDE SEQUENCE [LARGE SCALE GENOMIC DNA]</scope>
    <source>
        <strain evidence="2">NRBC 14897</strain>
    </source>
</reference>
<protein>
    <recommendedName>
        <fullName evidence="4">J domain-containing protein</fullName>
    </recommendedName>
</protein>
<organism evidence="2 3">
    <name type="scientific">Aeromicrobium fastidiosum</name>
    <dbReference type="NCBI Taxonomy" id="52699"/>
    <lineage>
        <taxon>Bacteria</taxon>
        <taxon>Bacillati</taxon>
        <taxon>Actinomycetota</taxon>
        <taxon>Actinomycetes</taxon>
        <taxon>Propionibacteriales</taxon>
        <taxon>Nocardioidaceae</taxon>
        <taxon>Aeromicrobium</taxon>
    </lineage>
</organism>
<dbReference type="RefSeq" id="WP_129185451.1">
    <property type="nucleotide sequence ID" value="NZ_JAGIOG010000001.1"/>
</dbReference>
<gene>
    <name evidence="2" type="ORF">ESP62_016070</name>
</gene>
<accession>A0A641AJ35</accession>
<proteinExistence type="predicted"/>
<evidence type="ECO:0000313" key="2">
    <source>
        <dbReference type="EMBL" id="KAA1374887.1"/>
    </source>
</evidence>
<feature type="region of interest" description="Disordered" evidence="1">
    <location>
        <begin position="1"/>
        <end position="64"/>
    </location>
</feature>
<name>A0A641AJ35_9ACTN</name>
<comment type="caution">
    <text evidence="2">The sequence shown here is derived from an EMBL/GenBank/DDBJ whole genome shotgun (WGS) entry which is preliminary data.</text>
</comment>
<dbReference type="AlphaFoldDB" id="A0A641AJ35"/>
<feature type="compositionally biased region" description="Basic residues" evidence="1">
    <location>
        <begin position="10"/>
        <end position="19"/>
    </location>
</feature>
<dbReference type="EMBL" id="SDPP02000004">
    <property type="protein sequence ID" value="KAA1374887.1"/>
    <property type="molecule type" value="Genomic_DNA"/>
</dbReference>
<evidence type="ECO:0000313" key="3">
    <source>
        <dbReference type="Proteomes" id="UP001515100"/>
    </source>
</evidence>